<accession>K7YFN2</accession>
<organism evidence="1 2">
    <name type="scientific">Candidatus Endolissoclinum faulkneri L2</name>
    <dbReference type="NCBI Taxonomy" id="1193729"/>
    <lineage>
        <taxon>Bacteria</taxon>
        <taxon>Pseudomonadati</taxon>
        <taxon>Pseudomonadota</taxon>
        <taxon>Alphaproteobacteria</taxon>
        <taxon>Rhodospirillales</taxon>
        <taxon>Rhodospirillaceae</taxon>
        <taxon>Candidatus Endolissoclinum</taxon>
    </lineage>
</organism>
<protein>
    <submittedName>
        <fullName evidence="1">Uncharacterized protein</fullName>
    </submittedName>
</protein>
<dbReference type="Proteomes" id="UP000010077">
    <property type="component" value="Chromosome"/>
</dbReference>
<proteinExistence type="predicted"/>
<keyword evidence="2" id="KW-1185">Reference proteome</keyword>
<evidence type="ECO:0000313" key="1">
    <source>
        <dbReference type="EMBL" id="AFX98395.1"/>
    </source>
</evidence>
<dbReference type="KEGG" id="thal:A1OE_193"/>
<name>K7YFN2_9PROT</name>
<evidence type="ECO:0000313" key="2">
    <source>
        <dbReference type="Proteomes" id="UP000010077"/>
    </source>
</evidence>
<dbReference type="AlphaFoldDB" id="K7YFN2"/>
<sequence>MTRINEFYLHVFIVLNTFRKLITLYCCVKSFYFPLIKSSPMI</sequence>
<dbReference type="EMBL" id="CP003539">
    <property type="protein sequence ID" value="AFX98395.1"/>
    <property type="molecule type" value="Genomic_DNA"/>
</dbReference>
<reference evidence="1 2" key="1">
    <citation type="journal article" date="2012" name="Proc. Natl. Acad. Sci. U.S.A.">
        <title>Genome streamlining and chemical defense in a coral reef symbiosis.</title>
        <authorList>
            <person name="Kwan J.C."/>
            <person name="Donia M.S."/>
            <person name="Han A.W."/>
            <person name="Hirose E."/>
            <person name="Haygood M.G."/>
            <person name="Schmidt E.W."/>
        </authorList>
    </citation>
    <scope>NUCLEOTIDE SEQUENCE [LARGE SCALE GENOMIC DNA]</scope>
    <source>
        <strain evidence="1 2">L2</strain>
    </source>
</reference>
<dbReference type="HOGENOM" id="CLU_3248736_0_0_5"/>
<gene>
    <name evidence="1" type="ORF">A1OE_193</name>
</gene>